<dbReference type="SUPFAM" id="SSF141072">
    <property type="entry name" value="CalX-like"/>
    <property type="match status" value="1"/>
</dbReference>
<dbReference type="InterPro" id="IPR025282">
    <property type="entry name" value="DUF4214"/>
</dbReference>
<dbReference type="Gene3D" id="1.10.3130.20">
    <property type="entry name" value="Phycobilisome linker domain"/>
    <property type="match status" value="2"/>
</dbReference>
<evidence type="ECO:0000256" key="2">
    <source>
        <dbReference type="ARBA" id="ARBA00022737"/>
    </source>
</evidence>
<keyword evidence="6" id="KW-1185">Reference proteome</keyword>
<dbReference type="InterPro" id="IPR038255">
    <property type="entry name" value="PBS_linker_sf"/>
</dbReference>
<dbReference type="SUPFAM" id="SSF82171">
    <property type="entry name" value="DPP6 N-terminal domain-like"/>
    <property type="match status" value="1"/>
</dbReference>
<proteinExistence type="predicted"/>
<dbReference type="Proteomes" id="UP001201985">
    <property type="component" value="Unassembled WGS sequence"/>
</dbReference>
<dbReference type="Pfam" id="PF03160">
    <property type="entry name" value="Calx-beta"/>
    <property type="match status" value="1"/>
</dbReference>
<evidence type="ECO:0000256" key="1">
    <source>
        <dbReference type="ARBA" id="ARBA00022729"/>
    </source>
</evidence>
<dbReference type="InterPro" id="IPR003644">
    <property type="entry name" value="Calx_beta"/>
</dbReference>
<dbReference type="InterPro" id="IPR011042">
    <property type="entry name" value="6-blade_b-propeller_TolB-like"/>
</dbReference>
<organism evidence="5 6">
    <name type="scientific">Teichococcus vastitatis</name>
    <dbReference type="NCBI Taxonomy" id="2307076"/>
    <lineage>
        <taxon>Bacteria</taxon>
        <taxon>Pseudomonadati</taxon>
        <taxon>Pseudomonadota</taxon>
        <taxon>Alphaproteobacteria</taxon>
        <taxon>Acetobacterales</taxon>
        <taxon>Roseomonadaceae</taxon>
        <taxon>Roseomonas</taxon>
    </lineage>
</organism>
<dbReference type="InterPro" id="IPR038081">
    <property type="entry name" value="CalX-like_sf"/>
</dbReference>
<name>A0ABS9WA36_9PROT</name>
<sequence length="568" mass="58614">MLASSNSGGSPGSGLSGRAAFSSDGSQVAFASTAANLVTGDSNNAADIFLKTLATGEVRLVSSSVTSPANNNSGSPAFLADNSVAFLSNATNLIPNDTNNATDLLRASLPPGAQTARLSIAALLADRAEGQAGGTPFSFTVTRTGELSGSHSVGWSVAGSGTHPATAADFANGILPSGTVSFAAGETSKTITVTVAGDAIVEADEGFTVTLASPGNGAVLGTASAGAIIRNDDPQLLETVAGTSGADMLVHRPGSHIYDGGAGLDVLDMGVAGRFGLVVALLPDGSTAITSGSGTDVLRSVEELRFTDGRLVFDASDPAAQVVRLYQAALGRGADQLGLNFWIDQIHHGRPLSALAEGFINSDEFVHRYGAGLNTADFVEALYNNALGRASDAAGKAHWVRLLDTQVLTRAEALAGFSESAENRLQTAHLVQQGIWDLSENAAFVARLYDTTLGRLPDVAGLHGWRQQLDHGMLSYAQMADGFTESAEFAARYGSGTSTMDFVELLYNNALHRSSDPLGKDHWSALIDGHAMTRAEAVLGFSESAEHIALTAPRIMSDDPGQFGINFA</sequence>
<evidence type="ECO:0000256" key="3">
    <source>
        <dbReference type="ARBA" id="ARBA00022837"/>
    </source>
</evidence>
<dbReference type="PANTHER" id="PTHR46682">
    <property type="entry name" value="ADHESION G-PROTEIN COUPLED RECEPTOR V1"/>
    <property type="match status" value="1"/>
</dbReference>
<keyword evidence="3" id="KW-0106">Calcium</keyword>
<keyword evidence="2" id="KW-0677">Repeat</keyword>
<keyword evidence="1" id="KW-0732">Signal</keyword>
<accession>A0ABS9WA36</accession>
<dbReference type="PANTHER" id="PTHR46682:SF1">
    <property type="entry name" value="ADHESION G-PROTEIN COUPLED RECEPTOR V1"/>
    <property type="match status" value="1"/>
</dbReference>
<dbReference type="Gene3D" id="2.120.10.30">
    <property type="entry name" value="TolB, C-terminal domain"/>
    <property type="match status" value="1"/>
</dbReference>
<comment type="caution">
    <text evidence="5">The sequence shown here is derived from an EMBL/GenBank/DDBJ whole genome shotgun (WGS) entry which is preliminary data.</text>
</comment>
<dbReference type="EMBL" id="JALBUU010000097">
    <property type="protein sequence ID" value="MCI0756168.1"/>
    <property type="molecule type" value="Genomic_DNA"/>
</dbReference>
<gene>
    <name evidence="5" type="ORF">MON41_21140</name>
</gene>
<feature type="domain" description="Calx-beta" evidence="4">
    <location>
        <begin position="105"/>
        <end position="212"/>
    </location>
</feature>
<dbReference type="InterPro" id="IPR026919">
    <property type="entry name" value="ADGRV1"/>
</dbReference>
<evidence type="ECO:0000313" key="5">
    <source>
        <dbReference type="EMBL" id="MCI0756168.1"/>
    </source>
</evidence>
<dbReference type="Pfam" id="PF13946">
    <property type="entry name" value="DUF4214"/>
    <property type="match status" value="2"/>
</dbReference>
<protein>
    <submittedName>
        <fullName evidence="5">DUF4214 domain-containing protein</fullName>
    </submittedName>
</protein>
<reference evidence="5 6" key="1">
    <citation type="submission" date="2022-03" db="EMBL/GenBank/DDBJ databases">
        <title>Complete genome analysis of Roseomonas KG 17.1 : a prolific producer of plant growth promoters.</title>
        <authorList>
            <person name="Saadouli I."/>
            <person name="Najjari A."/>
            <person name="Mosbah A."/>
            <person name="Ouzari H.I."/>
        </authorList>
    </citation>
    <scope>NUCLEOTIDE SEQUENCE [LARGE SCALE GENOMIC DNA]</scope>
    <source>
        <strain evidence="5 6">KG17-1</strain>
    </source>
</reference>
<dbReference type="SMART" id="SM00237">
    <property type="entry name" value="Calx_beta"/>
    <property type="match status" value="1"/>
</dbReference>
<evidence type="ECO:0000259" key="4">
    <source>
        <dbReference type="SMART" id="SM00237"/>
    </source>
</evidence>
<evidence type="ECO:0000313" key="6">
    <source>
        <dbReference type="Proteomes" id="UP001201985"/>
    </source>
</evidence>
<dbReference type="Gene3D" id="2.60.40.2030">
    <property type="match status" value="1"/>
</dbReference>
<dbReference type="RefSeq" id="WP_120006384.1">
    <property type="nucleotide sequence ID" value="NZ_JALBUU010000097.1"/>
</dbReference>